<dbReference type="InterPro" id="IPR051027">
    <property type="entry name" value="bZIP_transcription_factors"/>
</dbReference>
<reference evidence="8" key="1">
    <citation type="journal article" date="2013" name="Mol. Plant Microbe Interact.">
        <title>Global aspects of pacC regulation of pathogenicity genes in Colletotrichum gloeosporioides as revealed by transcriptome analysis.</title>
        <authorList>
            <person name="Alkan N."/>
            <person name="Meng X."/>
            <person name="Friedlander G."/>
            <person name="Reuveni E."/>
            <person name="Sukno S."/>
            <person name="Sherman A."/>
            <person name="Thon M."/>
            <person name="Fluhr R."/>
            <person name="Prusky D."/>
        </authorList>
    </citation>
    <scope>NUCLEOTIDE SEQUENCE [LARGE SCALE GENOMIC DNA]</scope>
    <source>
        <strain evidence="8">Cg-14</strain>
    </source>
</reference>
<dbReference type="eggNOG" id="KOG1414">
    <property type="taxonomic scope" value="Eukaryota"/>
</dbReference>
<dbReference type="CDD" id="cd14687">
    <property type="entry name" value="bZIP_ATF2"/>
    <property type="match status" value="1"/>
</dbReference>
<keyword evidence="4" id="KW-0539">Nucleus</keyword>
<keyword evidence="3" id="KW-0804">Transcription</keyword>
<evidence type="ECO:0000313" key="7">
    <source>
        <dbReference type="EMBL" id="EQB46924.1"/>
    </source>
</evidence>
<dbReference type="Pfam" id="PF00170">
    <property type="entry name" value="bZIP_1"/>
    <property type="match status" value="1"/>
</dbReference>
<dbReference type="AlphaFoldDB" id="T0K4P5"/>
<dbReference type="STRING" id="1237896.T0K4P5"/>
<dbReference type="OrthoDB" id="295274at2759"/>
<dbReference type="SMART" id="SM00338">
    <property type="entry name" value="BRLZ"/>
    <property type="match status" value="1"/>
</dbReference>
<accession>T0K4P5</accession>
<comment type="caution">
    <text evidence="7">The sequence shown here is derived from an EMBL/GenBank/DDBJ whole genome shotgun (WGS) entry which is preliminary data.</text>
</comment>
<evidence type="ECO:0000256" key="1">
    <source>
        <dbReference type="ARBA" id="ARBA00004123"/>
    </source>
</evidence>
<proteinExistence type="predicted"/>
<protein>
    <recommendedName>
        <fullName evidence="6">BZIP domain-containing protein</fullName>
    </recommendedName>
</protein>
<feature type="domain" description="BZIP" evidence="6">
    <location>
        <begin position="218"/>
        <end position="281"/>
    </location>
</feature>
<dbReference type="OMA" id="YIDWKMF"/>
<dbReference type="PROSITE" id="PS00036">
    <property type="entry name" value="BZIP_BASIC"/>
    <property type="match status" value="1"/>
</dbReference>
<evidence type="ECO:0000256" key="3">
    <source>
        <dbReference type="ARBA" id="ARBA00023163"/>
    </source>
</evidence>
<feature type="compositionally biased region" description="Basic and acidic residues" evidence="5">
    <location>
        <begin position="209"/>
        <end position="222"/>
    </location>
</feature>
<dbReference type="GO" id="GO:0003700">
    <property type="term" value="F:DNA-binding transcription factor activity"/>
    <property type="evidence" value="ECO:0007669"/>
    <property type="project" value="InterPro"/>
</dbReference>
<keyword evidence="2" id="KW-0805">Transcription regulation</keyword>
<comment type="subcellular location">
    <subcellularLocation>
        <location evidence="1">Nucleus</location>
    </subcellularLocation>
</comment>
<gene>
    <name evidence="7" type="ORF">CGLO_13983</name>
</gene>
<dbReference type="InterPro" id="IPR046347">
    <property type="entry name" value="bZIP_sf"/>
</dbReference>
<dbReference type="Proteomes" id="UP000015530">
    <property type="component" value="Unassembled WGS sequence"/>
</dbReference>
<feature type="region of interest" description="Disordered" evidence="5">
    <location>
        <begin position="23"/>
        <end position="51"/>
    </location>
</feature>
<feature type="region of interest" description="Disordered" evidence="5">
    <location>
        <begin position="90"/>
        <end position="222"/>
    </location>
</feature>
<feature type="compositionally biased region" description="Low complexity" evidence="5">
    <location>
        <begin position="176"/>
        <end position="189"/>
    </location>
</feature>
<evidence type="ECO:0000256" key="4">
    <source>
        <dbReference type="ARBA" id="ARBA00023242"/>
    </source>
</evidence>
<feature type="compositionally biased region" description="Low complexity" evidence="5">
    <location>
        <begin position="115"/>
        <end position="131"/>
    </location>
</feature>
<dbReference type="SUPFAM" id="SSF57959">
    <property type="entry name" value="Leucine zipper domain"/>
    <property type="match status" value="1"/>
</dbReference>
<feature type="compositionally biased region" description="Low complexity" evidence="5">
    <location>
        <begin position="197"/>
        <end position="208"/>
    </location>
</feature>
<evidence type="ECO:0000313" key="8">
    <source>
        <dbReference type="Proteomes" id="UP000015530"/>
    </source>
</evidence>
<sequence length="374" mass="39957">MDSGSAGGVSILQRGLSNSAFHNLLSDSSANPTDEYTTQHQIQQRQPDHQQADCYFQRQLNIKRENEAANTAPQFFVAPSALTSAPDAASIISDSTSSPSTRSSHDVWQDSPATNSLLSPVSSVLSPPNSNIKSPPVDPLIISPEQETKPLPAAAIESPKRRRGRPRLTEPKTRAADAPATTTSSTGAKVQKKSAAARRASTASVSGADDAKAPKTTEDKKNRIRARNREAAYKCRQKKQKGIEELQSQEVVAENVNKSLHEEASMLRSEILMLKNMVLQHGGCGCSFIEEYISGAAQNLVSSSMAANATTANAGTAMNNTAHGGASSMDWEMFDTDERKSEISALGSDDGFSMLDDASIALGGRAQSQEFMMA</sequence>
<dbReference type="HOGENOM" id="CLU_060558_0_0_1"/>
<organism evidence="7 8">
    <name type="scientific">Colletotrichum gloeosporioides (strain Cg-14)</name>
    <name type="common">Anthracnose fungus</name>
    <name type="synonym">Glomerella cingulata</name>
    <dbReference type="NCBI Taxonomy" id="1237896"/>
    <lineage>
        <taxon>Eukaryota</taxon>
        <taxon>Fungi</taxon>
        <taxon>Dikarya</taxon>
        <taxon>Ascomycota</taxon>
        <taxon>Pezizomycotina</taxon>
        <taxon>Sordariomycetes</taxon>
        <taxon>Hypocreomycetidae</taxon>
        <taxon>Glomerellales</taxon>
        <taxon>Glomerellaceae</taxon>
        <taxon>Colletotrichum</taxon>
        <taxon>Colletotrichum gloeosporioides species complex</taxon>
    </lineage>
</organism>
<feature type="compositionally biased region" description="Low complexity" evidence="5">
    <location>
        <begin position="90"/>
        <end position="102"/>
    </location>
</feature>
<feature type="compositionally biased region" description="Polar residues" evidence="5">
    <location>
        <begin position="23"/>
        <end position="38"/>
    </location>
</feature>
<evidence type="ECO:0000256" key="5">
    <source>
        <dbReference type="SAM" id="MobiDB-lite"/>
    </source>
</evidence>
<dbReference type="InterPro" id="IPR004827">
    <property type="entry name" value="bZIP"/>
</dbReference>
<evidence type="ECO:0000256" key="2">
    <source>
        <dbReference type="ARBA" id="ARBA00023015"/>
    </source>
</evidence>
<dbReference type="Gene3D" id="1.20.5.170">
    <property type="match status" value="1"/>
</dbReference>
<dbReference type="EMBL" id="AMYD01003195">
    <property type="protein sequence ID" value="EQB46924.1"/>
    <property type="molecule type" value="Genomic_DNA"/>
</dbReference>
<dbReference type="GO" id="GO:0005634">
    <property type="term" value="C:nucleus"/>
    <property type="evidence" value="ECO:0007669"/>
    <property type="project" value="UniProtKB-SubCell"/>
</dbReference>
<dbReference type="PROSITE" id="PS50217">
    <property type="entry name" value="BZIP"/>
    <property type="match status" value="1"/>
</dbReference>
<evidence type="ECO:0000259" key="6">
    <source>
        <dbReference type="PROSITE" id="PS50217"/>
    </source>
</evidence>
<name>T0K4P5_COLGC</name>
<dbReference type="PANTHER" id="PTHR19304">
    <property type="entry name" value="CYCLIC-AMP RESPONSE ELEMENT BINDING PROTEIN"/>
    <property type="match status" value="1"/>
</dbReference>